<organism evidence="1 2">
    <name type="scientific">Citrobacter koseri (strain ATCC BAA-895 / CDC 4225-83 / SGSC4696)</name>
    <dbReference type="NCBI Taxonomy" id="290338"/>
    <lineage>
        <taxon>Bacteria</taxon>
        <taxon>Pseudomonadati</taxon>
        <taxon>Pseudomonadota</taxon>
        <taxon>Gammaproteobacteria</taxon>
        <taxon>Enterobacterales</taxon>
        <taxon>Enterobacteriaceae</taxon>
        <taxon>Citrobacter</taxon>
    </lineage>
</organism>
<sequence>MRRERKGIDGCCCVRRGGAAFLILQACVIQAEYITAKANKYKRRCAGQILLYIPLSGNIINNRIYFLA</sequence>
<dbReference type="EMBL" id="CP000822">
    <property type="protein sequence ID" value="ABV15087.1"/>
    <property type="molecule type" value="Genomic_DNA"/>
</dbReference>
<dbReference type="AlphaFoldDB" id="A8ANM4"/>
<keyword evidence="2" id="KW-1185">Reference proteome</keyword>
<protein>
    <submittedName>
        <fullName evidence="1">Uncharacterized protein</fullName>
    </submittedName>
</protein>
<accession>A8ANM4</accession>
<dbReference type="PROSITE" id="PS51257">
    <property type="entry name" value="PROKAR_LIPOPROTEIN"/>
    <property type="match status" value="1"/>
</dbReference>
<dbReference type="KEGG" id="cko:CKO_04015"/>
<evidence type="ECO:0000313" key="2">
    <source>
        <dbReference type="Proteomes" id="UP000008148"/>
    </source>
</evidence>
<gene>
    <name evidence="1" type="ordered locus">CKO_04015</name>
</gene>
<name>A8ANM4_CITK8</name>
<proteinExistence type="predicted"/>
<dbReference type="STRING" id="290338.CKO_04015"/>
<evidence type="ECO:0000313" key="1">
    <source>
        <dbReference type="EMBL" id="ABV15087.1"/>
    </source>
</evidence>
<dbReference type="Proteomes" id="UP000008148">
    <property type="component" value="Chromosome"/>
</dbReference>
<reference evidence="1 2" key="1">
    <citation type="submission" date="2007-08" db="EMBL/GenBank/DDBJ databases">
        <authorList>
            <consortium name="The Citrobacter koseri Genome Sequencing Project"/>
            <person name="McClelland M."/>
            <person name="Sanderson E.K."/>
            <person name="Porwollik S."/>
            <person name="Spieth J."/>
            <person name="Clifton W.S."/>
            <person name="Latreille P."/>
            <person name="Courtney L."/>
            <person name="Wang C."/>
            <person name="Pepin K."/>
            <person name="Bhonagiri V."/>
            <person name="Nash W."/>
            <person name="Johnson M."/>
            <person name="Thiruvilangam P."/>
            <person name="Wilson R."/>
        </authorList>
    </citation>
    <scope>NUCLEOTIDE SEQUENCE [LARGE SCALE GENOMIC DNA]</scope>
    <source>
        <strain evidence="2">ATCC BAA-895 / CDC 4225-83 / SGSC4696</strain>
    </source>
</reference>
<dbReference type="HOGENOM" id="CLU_2786378_0_0_6"/>